<dbReference type="RefSeq" id="WP_106187985.1">
    <property type="nucleotide sequence ID" value="NZ_PVTF01000004.1"/>
</dbReference>
<keyword evidence="1" id="KW-0812">Transmembrane</keyword>
<name>A0A2T0TAC1_9PSEU</name>
<organism evidence="2 3">
    <name type="scientific">Umezawaea tangerina</name>
    <dbReference type="NCBI Taxonomy" id="84725"/>
    <lineage>
        <taxon>Bacteria</taxon>
        <taxon>Bacillati</taxon>
        <taxon>Actinomycetota</taxon>
        <taxon>Actinomycetes</taxon>
        <taxon>Pseudonocardiales</taxon>
        <taxon>Pseudonocardiaceae</taxon>
        <taxon>Umezawaea</taxon>
    </lineage>
</organism>
<dbReference type="OrthoDB" id="3700304at2"/>
<keyword evidence="1" id="KW-1133">Transmembrane helix</keyword>
<reference evidence="2 3" key="1">
    <citation type="submission" date="2018-03" db="EMBL/GenBank/DDBJ databases">
        <title>Genomic Encyclopedia of Archaeal and Bacterial Type Strains, Phase II (KMG-II): from individual species to whole genera.</title>
        <authorList>
            <person name="Goeker M."/>
        </authorList>
    </citation>
    <scope>NUCLEOTIDE SEQUENCE [LARGE SCALE GENOMIC DNA]</scope>
    <source>
        <strain evidence="2 3">DSM 44720</strain>
    </source>
</reference>
<keyword evidence="3" id="KW-1185">Reference proteome</keyword>
<dbReference type="EMBL" id="PVTF01000004">
    <property type="protein sequence ID" value="PRY42604.1"/>
    <property type="molecule type" value="Genomic_DNA"/>
</dbReference>
<dbReference type="AlphaFoldDB" id="A0A2T0TAC1"/>
<proteinExistence type="predicted"/>
<evidence type="ECO:0000313" key="2">
    <source>
        <dbReference type="EMBL" id="PRY42604.1"/>
    </source>
</evidence>
<comment type="caution">
    <text evidence="2">The sequence shown here is derived from an EMBL/GenBank/DDBJ whole genome shotgun (WGS) entry which is preliminary data.</text>
</comment>
<evidence type="ECO:0000256" key="1">
    <source>
        <dbReference type="SAM" id="Phobius"/>
    </source>
</evidence>
<feature type="transmembrane region" description="Helical" evidence="1">
    <location>
        <begin position="32"/>
        <end position="50"/>
    </location>
</feature>
<feature type="transmembrane region" description="Helical" evidence="1">
    <location>
        <begin position="100"/>
        <end position="118"/>
    </location>
</feature>
<dbReference type="Proteomes" id="UP000239494">
    <property type="component" value="Unassembled WGS sequence"/>
</dbReference>
<gene>
    <name evidence="2" type="ORF">CLV43_104439</name>
</gene>
<evidence type="ECO:0000313" key="3">
    <source>
        <dbReference type="Proteomes" id="UP000239494"/>
    </source>
</evidence>
<keyword evidence="1" id="KW-0472">Membrane</keyword>
<sequence length="124" mass="13212">MDKTRLGAWLVISLAVAQTLTTLPTAAAPELGATAVIFNAAAAFSAYLLLRRPDRGRWPLVVWSAGFFGWHVTGLATMAGLITTDLDPVFFIASQCELSIAYQAVLATLAGFAVHLLLPRPEKG</sequence>
<accession>A0A2T0TAC1</accession>
<protein>
    <submittedName>
        <fullName evidence="2">Uncharacterized protein</fullName>
    </submittedName>
</protein>
<feature type="transmembrane region" description="Helical" evidence="1">
    <location>
        <begin position="62"/>
        <end position="80"/>
    </location>
</feature>